<name>A0ABU9WDL7_9BURK</name>
<sequence length="256" mass="27639">MSSPVAAILSSQSVSIESKCVIEALQSTFPNLSIGRDGSNLQADLSSAIISVDGVMVALLSLPARLPDGWQVAARRAEGHWPQASKVCEQHQAHVLVSLMDSSVDRLRAAQIVTAVATAFITSHSTCSAVVWDSVVVSSSEKFAEYGRSAFADYPNFPISLWVSFHPFQEVDIVGLVTMGLANFAGREIELDGPRTQLRIILDRAKGLVVYLMKLGVAIHDGDTIGVSEGERITIRHTQSERFRGLLVFAGTLIFT</sequence>
<accession>A0ABU9WDL7</accession>
<dbReference type="RefSeq" id="WP_343491626.1">
    <property type="nucleotide sequence ID" value="NZ_JBCPYA010000002.1"/>
</dbReference>
<dbReference type="EMBL" id="JBCPYA010000002">
    <property type="protein sequence ID" value="MEN2470078.1"/>
    <property type="molecule type" value="Genomic_DNA"/>
</dbReference>
<evidence type="ECO:0000313" key="3">
    <source>
        <dbReference type="Proteomes" id="UP001466933"/>
    </source>
</evidence>
<comment type="caution">
    <text evidence="2">The sequence shown here is derived from an EMBL/GenBank/DDBJ whole genome shotgun (WGS) entry which is preliminary data.</text>
</comment>
<keyword evidence="3" id="KW-1185">Reference proteome</keyword>
<feature type="domain" description="DUF4261" evidence="1">
    <location>
        <begin position="178"/>
        <end position="240"/>
    </location>
</feature>
<gene>
    <name evidence="2" type="ORF">VOI36_09245</name>
</gene>
<dbReference type="Pfam" id="PF14080">
    <property type="entry name" value="DUF4261"/>
    <property type="match status" value="1"/>
</dbReference>
<evidence type="ECO:0000313" key="2">
    <source>
        <dbReference type="EMBL" id="MEN2470078.1"/>
    </source>
</evidence>
<protein>
    <submittedName>
        <fullName evidence="2">DUF4261 domain-containing protein</fullName>
    </submittedName>
</protein>
<reference evidence="2 3" key="1">
    <citation type="submission" date="2024-05" db="EMBL/GenBank/DDBJ databases">
        <title>Burkholderia sp. Nov. a novel bacteria isolated from rhizosphere soil of Camellia sinensis.</title>
        <authorList>
            <person name="Dong Y."/>
        </authorList>
    </citation>
    <scope>NUCLEOTIDE SEQUENCE [LARGE SCALE GENOMIC DNA]</scope>
    <source>
        <strain evidence="2 3">GS2Y</strain>
    </source>
</reference>
<evidence type="ECO:0000259" key="1">
    <source>
        <dbReference type="Pfam" id="PF14080"/>
    </source>
</evidence>
<dbReference type="InterPro" id="IPR025357">
    <property type="entry name" value="DUF4261"/>
</dbReference>
<proteinExistence type="predicted"/>
<organism evidence="2 3">
    <name type="scientific">Burkholderia theae</name>
    <dbReference type="NCBI Taxonomy" id="3143496"/>
    <lineage>
        <taxon>Bacteria</taxon>
        <taxon>Pseudomonadati</taxon>
        <taxon>Pseudomonadota</taxon>
        <taxon>Betaproteobacteria</taxon>
        <taxon>Burkholderiales</taxon>
        <taxon>Burkholderiaceae</taxon>
        <taxon>Burkholderia</taxon>
    </lineage>
</organism>
<dbReference type="Proteomes" id="UP001466933">
    <property type="component" value="Unassembled WGS sequence"/>
</dbReference>